<dbReference type="Proteomes" id="UP000818029">
    <property type="component" value="Chromosome A11"/>
</dbReference>
<dbReference type="AlphaFoldDB" id="A0A1U8LKL6"/>
<evidence type="ECO:0008006" key="3">
    <source>
        <dbReference type="Google" id="ProtNLM"/>
    </source>
</evidence>
<evidence type="ECO:0000313" key="2">
    <source>
        <dbReference type="RefSeq" id="XP_016713724.2"/>
    </source>
</evidence>
<accession>A0A1U8LKL6</accession>
<gene>
    <name evidence="2" type="primary">LOC107927207</name>
</gene>
<dbReference type="PaxDb" id="3635-A0A1U8LKL6"/>
<sequence>MFSSSEQYLSFGLRVDPQSPGWYENLTKILKLIKGATYTIDAEQGMALISGRANSKSILKKLKKSGLEVAWIKTGKPDTYGSHGHGYYQTNPCLQYPNYHYNTNYGDPYFPNPPHFEPYGYYSTRYY</sequence>
<name>A0A1U8LKL6_GOSHI</name>
<proteinExistence type="predicted"/>
<evidence type="ECO:0000313" key="1">
    <source>
        <dbReference type="Proteomes" id="UP000818029"/>
    </source>
</evidence>
<keyword evidence="1" id="KW-1185">Reference proteome</keyword>
<dbReference type="GeneID" id="107927207"/>
<reference evidence="1" key="1">
    <citation type="journal article" date="2020" name="Nat. Genet.">
        <title>Genomic diversifications of five Gossypium allopolyploid species and their impact on cotton improvement.</title>
        <authorList>
            <person name="Chen Z.J."/>
            <person name="Sreedasyam A."/>
            <person name="Ando A."/>
            <person name="Song Q."/>
            <person name="De Santiago L.M."/>
            <person name="Hulse-Kemp A.M."/>
            <person name="Ding M."/>
            <person name="Ye W."/>
            <person name="Kirkbride R.C."/>
            <person name="Jenkins J."/>
            <person name="Plott C."/>
            <person name="Lovell J."/>
            <person name="Lin Y.M."/>
            <person name="Vaughn R."/>
            <person name="Liu B."/>
            <person name="Simpson S."/>
            <person name="Scheffler B.E."/>
            <person name="Wen L."/>
            <person name="Saski C.A."/>
            <person name="Grover C.E."/>
            <person name="Hu G."/>
            <person name="Conover J.L."/>
            <person name="Carlson J.W."/>
            <person name="Shu S."/>
            <person name="Boston L.B."/>
            <person name="Williams M."/>
            <person name="Peterson D.G."/>
            <person name="McGee K."/>
            <person name="Jones D.C."/>
            <person name="Wendel J.F."/>
            <person name="Stelly D.M."/>
            <person name="Grimwood J."/>
            <person name="Schmutz J."/>
        </authorList>
    </citation>
    <scope>NUCLEOTIDE SEQUENCE [LARGE SCALE GENOMIC DNA]</scope>
    <source>
        <strain evidence="1">cv. TM-1</strain>
    </source>
</reference>
<organism evidence="1 2">
    <name type="scientific">Gossypium hirsutum</name>
    <name type="common">Upland cotton</name>
    <name type="synonym">Gossypium mexicanum</name>
    <dbReference type="NCBI Taxonomy" id="3635"/>
    <lineage>
        <taxon>Eukaryota</taxon>
        <taxon>Viridiplantae</taxon>
        <taxon>Streptophyta</taxon>
        <taxon>Embryophyta</taxon>
        <taxon>Tracheophyta</taxon>
        <taxon>Spermatophyta</taxon>
        <taxon>Magnoliopsida</taxon>
        <taxon>eudicotyledons</taxon>
        <taxon>Gunneridae</taxon>
        <taxon>Pentapetalae</taxon>
        <taxon>rosids</taxon>
        <taxon>malvids</taxon>
        <taxon>Malvales</taxon>
        <taxon>Malvaceae</taxon>
        <taxon>Malvoideae</taxon>
        <taxon>Gossypium</taxon>
    </lineage>
</organism>
<protein>
    <recommendedName>
        <fullName evidence="3">Heavy metal-associated isoprenylated plant protein 32-like</fullName>
    </recommendedName>
</protein>
<reference evidence="2" key="2">
    <citation type="submission" date="2025-08" db="UniProtKB">
        <authorList>
            <consortium name="RefSeq"/>
        </authorList>
    </citation>
    <scope>IDENTIFICATION</scope>
</reference>
<dbReference type="RefSeq" id="XP_016713724.2">
    <property type="nucleotide sequence ID" value="XM_016858235.2"/>
</dbReference>
<dbReference type="KEGG" id="ghi:107927207"/>